<feature type="compositionally biased region" description="Polar residues" evidence="1">
    <location>
        <begin position="149"/>
        <end position="164"/>
    </location>
</feature>
<dbReference type="EMBL" id="KV448246">
    <property type="protein sequence ID" value="OAX39541.1"/>
    <property type="molecule type" value="Genomic_DNA"/>
</dbReference>
<sequence length="218" mass="24569">MYVFQADVTRRPGQQREPESDHRLPPGFFNDSPRHPHPSRTHRHPSPTRQQNHDVDRHLPSHSHALSLLDRIALIFQRNTLNTPPRPRFFEWTQNALFNTPSNDEGIELQEPQPTVVDVPLAQGNFRNYSARELRMKKEKEKNNAKNVSAGSSRPPQSSVTQKSGGEAQAQPSEELHTAVSTSSITPAVAATSATTTRWTRFWTTACCISTQNTDGHH</sequence>
<reference evidence="2 3" key="1">
    <citation type="submission" date="2016-06" db="EMBL/GenBank/DDBJ databases">
        <title>Comparative genomics of the ectomycorrhizal sister species Rhizopogon vinicolor and Rhizopogon vesiculosus (Basidiomycota: Boletales) reveals a divergence of the mating type B locus.</title>
        <authorList>
            <consortium name="DOE Joint Genome Institute"/>
            <person name="Mujic A.B."/>
            <person name="Kuo A."/>
            <person name="Tritt A."/>
            <person name="Lipzen A."/>
            <person name="Chen C."/>
            <person name="Johnson J."/>
            <person name="Sharma A."/>
            <person name="Barry K."/>
            <person name="Grigoriev I.V."/>
            <person name="Spatafora J.W."/>
        </authorList>
    </citation>
    <scope>NUCLEOTIDE SEQUENCE [LARGE SCALE GENOMIC DNA]</scope>
    <source>
        <strain evidence="2 3">AM-OR11-026</strain>
    </source>
</reference>
<gene>
    <name evidence="2" type="ORF">K503DRAFT_769439</name>
</gene>
<dbReference type="InParanoid" id="A0A1B7N400"/>
<accession>A0A1B7N400</accession>
<dbReference type="AlphaFoldDB" id="A0A1B7N400"/>
<proteinExistence type="predicted"/>
<evidence type="ECO:0000256" key="1">
    <source>
        <dbReference type="SAM" id="MobiDB-lite"/>
    </source>
</evidence>
<organism evidence="2 3">
    <name type="scientific">Rhizopogon vinicolor AM-OR11-026</name>
    <dbReference type="NCBI Taxonomy" id="1314800"/>
    <lineage>
        <taxon>Eukaryota</taxon>
        <taxon>Fungi</taxon>
        <taxon>Dikarya</taxon>
        <taxon>Basidiomycota</taxon>
        <taxon>Agaricomycotina</taxon>
        <taxon>Agaricomycetes</taxon>
        <taxon>Agaricomycetidae</taxon>
        <taxon>Boletales</taxon>
        <taxon>Suillineae</taxon>
        <taxon>Rhizopogonaceae</taxon>
        <taxon>Rhizopogon</taxon>
    </lineage>
</organism>
<feature type="compositionally biased region" description="Basic residues" evidence="1">
    <location>
        <begin position="35"/>
        <end position="46"/>
    </location>
</feature>
<feature type="region of interest" description="Disordered" evidence="1">
    <location>
        <begin position="1"/>
        <end position="56"/>
    </location>
</feature>
<protein>
    <submittedName>
        <fullName evidence="2">Uncharacterized protein</fullName>
    </submittedName>
</protein>
<evidence type="ECO:0000313" key="2">
    <source>
        <dbReference type="EMBL" id="OAX39541.1"/>
    </source>
</evidence>
<evidence type="ECO:0000313" key="3">
    <source>
        <dbReference type="Proteomes" id="UP000092154"/>
    </source>
</evidence>
<feature type="compositionally biased region" description="Basic and acidic residues" evidence="1">
    <location>
        <begin position="8"/>
        <end position="24"/>
    </location>
</feature>
<keyword evidence="3" id="KW-1185">Reference proteome</keyword>
<feature type="region of interest" description="Disordered" evidence="1">
    <location>
        <begin position="137"/>
        <end position="183"/>
    </location>
</feature>
<name>A0A1B7N400_9AGAM</name>
<dbReference type="Proteomes" id="UP000092154">
    <property type="component" value="Unassembled WGS sequence"/>
</dbReference>